<proteinExistence type="predicted"/>
<evidence type="ECO:0000313" key="2">
    <source>
        <dbReference type="Proteomes" id="UP000288805"/>
    </source>
</evidence>
<dbReference type="Proteomes" id="UP000288805">
    <property type="component" value="Unassembled WGS sequence"/>
</dbReference>
<dbReference type="AlphaFoldDB" id="A0A438F6F5"/>
<protein>
    <submittedName>
        <fullName evidence="1">Uncharacterized protein</fullName>
    </submittedName>
</protein>
<reference evidence="1 2" key="1">
    <citation type="journal article" date="2018" name="PLoS Genet.">
        <title>Population sequencing reveals clonal diversity and ancestral inbreeding in the grapevine cultivar Chardonnay.</title>
        <authorList>
            <person name="Roach M.J."/>
            <person name="Johnson D.L."/>
            <person name="Bohlmann J."/>
            <person name="van Vuuren H.J."/>
            <person name="Jones S.J."/>
            <person name="Pretorius I.S."/>
            <person name="Schmidt S.A."/>
            <person name="Borneman A.R."/>
        </authorList>
    </citation>
    <scope>NUCLEOTIDE SEQUENCE [LARGE SCALE GENOMIC DNA]</scope>
    <source>
        <strain evidence="2">cv. Chardonnay</strain>
        <tissue evidence="1">Leaf</tissue>
    </source>
</reference>
<organism evidence="1 2">
    <name type="scientific">Vitis vinifera</name>
    <name type="common">Grape</name>
    <dbReference type="NCBI Taxonomy" id="29760"/>
    <lineage>
        <taxon>Eukaryota</taxon>
        <taxon>Viridiplantae</taxon>
        <taxon>Streptophyta</taxon>
        <taxon>Embryophyta</taxon>
        <taxon>Tracheophyta</taxon>
        <taxon>Spermatophyta</taxon>
        <taxon>Magnoliopsida</taxon>
        <taxon>eudicotyledons</taxon>
        <taxon>Gunneridae</taxon>
        <taxon>Pentapetalae</taxon>
        <taxon>rosids</taxon>
        <taxon>Vitales</taxon>
        <taxon>Vitaceae</taxon>
        <taxon>Viteae</taxon>
        <taxon>Vitis</taxon>
    </lineage>
</organism>
<accession>A0A438F6F5</accession>
<evidence type="ECO:0000313" key="1">
    <source>
        <dbReference type="EMBL" id="RVW55543.1"/>
    </source>
</evidence>
<gene>
    <name evidence="1" type="ORF">CK203_075244</name>
</gene>
<comment type="caution">
    <text evidence="1">The sequence shown here is derived from an EMBL/GenBank/DDBJ whole genome shotgun (WGS) entry which is preliminary data.</text>
</comment>
<sequence>MRCGIREVLQKPSSMEKALTSQLMAELDCGCSLQGFNYLRCDREGALQKTSSMEKALPHS</sequence>
<dbReference type="EMBL" id="QGNW01001114">
    <property type="protein sequence ID" value="RVW55543.1"/>
    <property type="molecule type" value="Genomic_DNA"/>
</dbReference>
<name>A0A438F6F5_VITVI</name>